<sequence length="122" mass="14497">MKTLQRLLLFTIIFTIKEIECSQNEQPTLEKSSSRKISFDESCNSTSYFQVDAHYCNTQKEYIQYITANIAHNFQDLSIEEKQEHKKKQQRIAILKMKSPEAKIKWIRNKIKTKTTLKQKHT</sequence>
<protein>
    <submittedName>
        <fullName evidence="1">Uncharacterized protein</fullName>
    </submittedName>
</protein>
<organism evidence="1 2">
    <name type="scientific">Candidatus Chromulinivorax destructor</name>
    <dbReference type="NCBI Taxonomy" id="2066483"/>
    <lineage>
        <taxon>Bacteria</taxon>
        <taxon>Candidatus Babelota</taxon>
        <taxon>Candidatus Babeliae</taxon>
        <taxon>Candidatus Babeliales</taxon>
        <taxon>Candidatus Chromulinivoraceae</taxon>
        <taxon>Candidatus Chromulinivorax</taxon>
    </lineage>
</organism>
<evidence type="ECO:0000313" key="2">
    <source>
        <dbReference type="Proteomes" id="UP000254834"/>
    </source>
</evidence>
<dbReference type="KEGG" id="cdes:C0J27_03115"/>
<evidence type="ECO:0000313" key="1">
    <source>
        <dbReference type="EMBL" id="AXK60721.1"/>
    </source>
</evidence>
<name>A0A345ZBQ4_9BACT</name>
<reference evidence="1 2" key="1">
    <citation type="submission" date="2017-12" db="EMBL/GenBank/DDBJ databases">
        <title>Chromulinavorax destructans is a abundant pathogen of dominant heterotrophic picoflagllates.</title>
        <authorList>
            <person name="Deeg C.M."/>
            <person name="Zimmer M."/>
            <person name="Suttle C.A."/>
        </authorList>
    </citation>
    <scope>NUCLEOTIDE SEQUENCE [LARGE SCALE GENOMIC DNA]</scope>
    <source>
        <strain evidence="1 2">SeV1</strain>
    </source>
</reference>
<proteinExistence type="predicted"/>
<dbReference type="EMBL" id="CP025544">
    <property type="protein sequence ID" value="AXK60721.1"/>
    <property type="molecule type" value="Genomic_DNA"/>
</dbReference>
<dbReference type="RefSeq" id="WP_115585736.1">
    <property type="nucleotide sequence ID" value="NZ_CP025544.1"/>
</dbReference>
<dbReference type="Proteomes" id="UP000254834">
    <property type="component" value="Chromosome"/>
</dbReference>
<keyword evidence="2" id="KW-1185">Reference proteome</keyword>
<dbReference type="AlphaFoldDB" id="A0A345ZBQ4"/>
<gene>
    <name evidence="1" type="ORF">C0J27_03115</name>
</gene>
<accession>A0A345ZBQ4</accession>